<gene>
    <name evidence="1" type="ORF">EV385_6735</name>
</gene>
<comment type="caution">
    <text evidence="1">The sequence shown here is derived from an EMBL/GenBank/DDBJ whole genome shotgun (WGS) entry which is preliminary data.</text>
</comment>
<dbReference type="RefSeq" id="WP_130513844.1">
    <property type="nucleotide sequence ID" value="NZ_SHKY01000002.1"/>
</dbReference>
<protein>
    <submittedName>
        <fullName evidence="1">Uncharacterized protein</fullName>
    </submittedName>
</protein>
<keyword evidence="2" id="KW-1185">Reference proteome</keyword>
<dbReference type="Proteomes" id="UP000292564">
    <property type="component" value="Unassembled WGS sequence"/>
</dbReference>
<dbReference type="OrthoDB" id="4266779at2"/>
<reference evidence="1 2" key="1">
    <citation type="submission" date="2019-02" db="EMBL/GenBank/DDBJ databases">
        <title>Sequencing the genomes of 1000 actinobacteria strains.</title>
        <authorList>
            <person name="Klenk H.-P."/>
        </authorList>
    </citation>
    <scope>NUCLEOTIDE SEQUENCE [LARGE SCALE GENOMIC DNA]</scope>
    <source>
        <strain evidence="1 2">DSM 45162</strain>
    </source>
</reference>
<accession>A0A4Q7Z883</accession>
<name>A0A4Q7Z883_9ACTN</name>
<evidence type="ECO:0000313" key="2">
    <source>
        <dbReference type="Proteomes" id="UP000292564"/>
    </source>
</evidence>
<dbReference type="AlphaFoldDB" id="A0A4Q7Z883"/>
<evidence type="ECO:0000313" key="1">
    <source>
        <dbReference type="EMBL" id="RZU46658.1"/>
    </source>
</evidence>
<proteinExistence type="predicted"/>
<sequence length="114" mass="12046">MSAAAAVLARRFLLQVWDAELGACVDVVGVLAVAGGEHAAVWLPRVWDRATRWQERLDGADDVAAAVEQWTDEAGGLQLTEIDPDPAGVDVRTAAEFALDELLAVVLPLVDGAV</sequence>
<organism evidence="1 2">
    <name type="scientific">Krasilnikovia cinnamomea</name>
    <dbReference type="NCBI Taxonomy" id="349313"/>
    <lineage>
        <taxon>Bacteria</taxon>
        <taxon>Bacillati</taxon>
        <taxon>Actinomycetota</taxon>
        <taxon>Actinomycetes</taxon>
        <taxon>Micromonosporales</taxon>
        <taxon>Micromonosporaceae</taxon>
        <taxon>Krasilnikovia</taxon>
    </lineage>
</organism>
<dbReference type="EMBL" id="SHKY01000002">
    <property type="protein sequence ID" value="RZU46658.1"/>
    <property type="molecule type" value="Genomic_DNA"/>
</dbReference>